<name>A0A168P6Y9_ABSGL</name>
<gene>
    <name evidence="1" type="primary">ABSGL_07612.1 scaffold 8901</name>
</gene>
<organism evidence="1">
    <name type="scientific">Absidia glauca</name>
    <name type="common">Pin mould</name>
    <dbReference type="NCBI Taxonomy" id="4829"/>
    <lineage>
        <taxon>Eukaryota</taxon>
        <taxon>Fungi</taxon>
        <taxon>Fungi incertae sedis</taxon>
        <taxon>Mucoromycota</taxon>
        <taxon>Mucoromycotina</taxon>
        <taxon>Mucoromycetes</taxon>
        <taxon>Mucorales</taxon>
        <taxon>Cunninghamellaceae</taxon>
        <taxon>Absidia</taxon>
    </lineage>
</organism>
<dbReference type="OrthoDB" id="10257471at2759"/>
<evidence type="ECO:0000313" key="1">
    <source>
        <dbReference type="EMBL" id="SAM01862.1"/>
    </source>
</evidence>
<protein>
    <submittedName>
        <fullName evidence="1">Uncharacterized protein</fullName>
    </submittedName>
</protein>
<evidence type="ECO:0000313" key="2">
    <source>
        <dbReference type="Proteomes" id="UP000078561"/>
    </source>
</evidence>
<dbReference type="InterPro" id="IPR032675">
    <property type="entry name" value="LRR_dom_sf"/>
</dbReference>
<dbReference type="Proteomes" id="UP000078561">
    <property type="component" value="Unassembled WGS sequence"/>
</dbReference>
<accession>A0A168P6Y9</accession>
<dbReference type="SUPFAM" id="SSF52047">
    <property type="entry name" value="RNI-like"/>
    <property type="match status" value="1"/>
</dbReference>
<sequence>MSSLGDASIEILLLILNNVDQQSALYECALVNKTFYAMAIPLLWREPGGAKRGHNFLPRLLQSLRQADKHCLHSTPLGDNIRTLNVSESTRLQDLHAVINNAPLVEELAIDIKELNDTDMEQIALNCPQLKCLSFTNYFEVSDRFFDPLPHCANLRELNILAIVHPDQPLASLQHCPLEKLRLRSFGFDGDFTKKTFFGGIPTLTHLDMDYKTGGFLRYCQTLPSRTLFPVLTDLRIVKNHFGVYNDLVPFFKAHPLIRTLSLEGMNIDPAVMTSLATDLVHLQRLTLIKNGELPPFTQAFHRVEKLTLRGCHMNVDSTVRMATHFPNIHYLHIGKEIKNWRRIPSDPVIGEEFDNWQQVLSDFSDSESDLWEDNTESSISQSDGPTIESLTKLTYLDFASYDSVPNNLKANLPRRMRGRLLREDLDHIRETALGLVWIDHGC</sequence>
<keyword evidence="2" id="KW-1185">Reference proteome</keyword>
<dbReference type="Gene3D" id="3.80.10.10">
    <property type="entry name" value="Ribonuclease Inhibitor"/>
    <property type="match status" value="1"/>
</dbReference>
<dbReference type="AlphaFoldDB" id="A0A168P6Y9"/>
<dbReference type="InParanoid" id="A0A168P6Y9"/>
<dbReference type="STRING" id="4829.A0A168P6Y9"/>
<proteinExistence type="predicted"/>
<reference evidence="1" key="1">
    <citation type="submission" date="2016-04" db="EMBL/GenBank/DDBJ databases">
        <authorList>
            <person name="Evans L.H."/>
            <person name="Alamgir A."/>
            <person name="Owens N."/>
            <person name="Weber N.D."/>
            <person name="Virtaneva K."/>
            <person name="Barbian K."/>
            <person name="Babar A."/>
            <person name="Rosenke K."/>
        </authorList>
    </citation>
    <scope>NUCLEOTIDE SEQUENCE [LARGE SCALE GENOMIC DNA]</scope>
    <source>
        <strain evidence="1">CBS 101.48</strain>
    </source>
</reference>
<dbReference type="EMBL" id="LT553594">
    <property type="protein sequence ID" value="SAM01862.1"/>
    <property type="molecule type" value="Genomic_DNA"/>
</dbReference>